<reference evidence="2 3" key="1">
    <citation type="submission" date="2019-01" db="EMBL/GenBank/DDBJ databases">
        <title>Sequencing of cultivated peanut Arachis hypogaea provides insights into genome evolution and oil improvement.</title>
        <authorList>
            <person name="Chen X."/>
        </authorList>
    </citation>
    <scope>NUCLEOTIDE SEQUENCE [LARGE SCALE GENOMIC DNA]</scope>
    <source>
        <strain evidence="3">cv. Fuhuasheng</strain>
        <tissue evidence="2">Leaves</tissue>
    </source>
</reference>
<name>A0A445AD27_ARAHY</name>
<accession>A0A445AD27</accession>
<evidence type="ECO:0000256" key="1">
    <source>
        <dbReference type="SAM" id="Phobius"/>
    </source>
</evidence>
<evidence type="ECO:0000313" key="2">
    <source>
        <dbReference type="EMBL" id="RYR24268.1"/>
    </source>
</evidence>
<keyword evidence="1" id="KW-1133">Transmembrane helix</keyword>
<protein>
    <submittedName>
        <fullName evidence="2">Uncharacterized protein</fullName>
    </submittedName>
</protein>
<feature type="transmembrane region" description="Helical" evidence="1">
    <location>
        <begin position="26"/>
        <end position="43"/>
    </location>
</feature>
<proteinExistence type="predicted"/>
<gene>
    <name evidence="2" type="ORF">Ahy_B02g057759</name>
</gene>
<sequence length="99" mass="11730">MIFSSLINSFTFLSDFIEILVQSFELNNFIFDCVISIVCYYFYILTSIKEEANRSKKKKTATKYTLTHILYLFFIFIYHIIHNKTTNTNYTIISLALLN</sequence>
<comment type="caution">
    <text evidence="2">The sequence shown here is derived from an EMBL/GenBank/DDBJ whole genome shotgun (WGS) entry which is preliminary data.</text>
</comment>
<keyword evidence="3" id="KW-1185">Reference proteome</keyword>
<dbReference type="AlphaFoldDB" id="A0A445AD27"/>
<organism evidence="2 3">
    <name type="scientific">Arachis hypogaea</name>
    <name type="common">Peanut</name>
    <dbReference type="NCBI Taxonomy" id="3818"/>
    <lineage>
        <taxon>Eukaryota</taxon>
        <taxon>Viridiplantae</taxon>
        <taxon>Streptophyta</taxon>
        <taxon>Embryophyta</taxon>
        <taxon>Tracheophyta</taxon>
        <taxon>Spermatophyta</taxon>
        <taxon>Magnoliopsida</taxon>
        <taxon>eudicotyledons</taxon>
        <taxon>Gunneridae</taxon>
        <taxon>Pentapetalae</taxon>
        <taxon>rosids</taxon>
        <taxon>fabids</taxon>
        <taxon>Fabales</taxon>
        <taxon>Fabaceae</taxon>
        <taxon>Papilionoideae</taxon>
        <taxon>50 kb inversion clade</taxon>
        <taxon>dalbergioids sensu lato</taxon>
        <taxon>Dalbergieae</taxon>
        <taxon>Pterocarpus clade</taxon>
        <taxon>Arachis</taxon>
    </lineage>
</organism>
<keyword evidence="1" id="KW-0812">Transmembrane</keyword>
<keyword evidence="1" id="KW-0472">Membrane</keyword>
<evidence type="ECO:0000313" key="3">
    <source>
        <dbReference type="Proteomes" id="UP000289738"/>
    </source>
</evidence>
<dbReference type="EMBL" id="SDMP01000012">
    <property type="protein sequence ID" value="RYR24268.1"/>
    <property type="molecule type" value="Genomic_DNA"/>
</dbReference>
<feature type="transmembrane region" description="Helical" evidence="1">
    <location>
        <begin position="64"/>
        <end position="81"/>
    </location>
</feature>
<dbReference type="Proteomes" id="UP000289738">
    <property type="component" value="Chromosome B02"/>
</dbReference>